<sequence length="121" mass="12989">MTAGSVAAQQDVGGEVGPDVLSYGAGIRAYDKGNQWQRSLALLGQIARGDVGAQRHLCYHNGISRVEKGKQSQQALSLLRTTWEAKVKPDIISCSAGISAGGKSDQRQRSGRRGRRNWSPP</sequence>
<evidence type="ECO:0000256" key="1">
    <source>
        <dbReference type="SAM" id="MobiDB-lite"/>
    </source>
</evidence>
<keyword evidence="3" id="KW-1185">Reference proteome</keyword>
<dbReference type="Proteomes" id="UP001189429">
    <property type="component" value="Unassembled WGS sequence"/>
</dbReference>
<accession>A0ABN9X181</accession>
<protein>
    <recommendedName>
        <fullName evidence="4">Subtilisin</fullName>
    </recommendedName>
</protein>
<feature type="region of interest" description="Disordered" evidence="1">
    <location>
        <begin position="95"/>
        <end position="121"/>
    </location>
</feature>
<proteinExistence type="predicted"/>
<evidence type="ECO:0000313" key="3">
    <source>
        <dbReference type="Proteomes" id="UP001189429"/>
    </source>
</evidence>
<name>A0ABN9X181_9DINO</name>
<dbReference type="EMBL" id="CAUYUJ010019695">
    <property type="protein sequence ID" value="CAK0892992.1"/>
    <property type="molecule type" value="Genomic_DNA"/>
</dbReference>
<gene>
    <name evidence="2" type="ORF">PCOR1329_LOCUS72488</name>
</gene>
<organism evidence="2 3">
    <name type="scientific">Prorocentrum cordatum</name>
    <dbReference type="NCBI Taxonomy" id="2364126"/>
    <lineage>
        <taxon>Eukaryota</taxon>
        <taxon>Sar</taxon>
        <taxon>Alveolata</taxon>
        <taxon>Dinophyceae</taxon>
        <taxon>Prorocentrales</taxon>
        <taxon>Prorocentraceae</taxon>
        <taxon>Prorocentrum</taxon>
    </lineage>
</organism>
<evidence type="ECO:0008006" key="4">
    <source>
        <dbReference type="Google" id="ProtNLM"/>
    </source>
</evidence>
<comment type="caution">
    <text evidence="2">The sequence shown here is derived from an EMBL/GenBank/DDBJ whole genome shotgun (WGS) entry which is preliminary data.</text>
</comment>
<reference evidence="2" key="1">
    <citation type="submission" date="2023-10" db="EMBL/GenBank/DDBJ databases">
        <authorList>
            <person name="Chen Y."/>
            <person name="Shah S."/>
            <person name="Dougan E. K."/>
            <person name="Thang M."/>
            <person name="Chan C."/>
        </authorList>
    </citation>
    <scope>NUCLEOTIDE SEQUENCE [LARGE SCALE GENOMIC DNA]</scope>
</reference>
<evidence type="ECO:0000313" key="2">
    <source>
        <dbReference type="EMBL" id="CAK0892992.1"/>
    </source>
</evidence>
<feature type="compositionally biased region" description="Basic residues" evidence="1">
    <location>
        <begin position="109"/>
        <end position="121"/>
    </location>
</feature>